<dbReference type="EC" id="5.1.3.13" evidence="3 7"/>
<accession>A0A916R2K3</accession>
<evidence type="ECO:0000256" key="1">
    <source>
        <dbReference type="ARBA" id="ARBA00001298"/>
    </source>
</evidence>
<dbReference type="CDD" id="cd00438">
    <property type="entry name" value="cupin_RmlC"/>
    <property type="match status" value="1"/>
</dbReference>
<dbReference type="Gene3D" id="2.60.120.10">
    <property type="entry name" value="Jelly Rolls"/>
    <property type="match status" value="1"/>
</dbReference>
<dbReference type="InterPro" id="IPR014710">
    <property type="entry name" value="RmlC-like_jellyroll"/>
</dbReference>
<dbReference type="PANTHER" id="PTHR21047:SF2">
    <property type="entry name" value="THYMIDINE DIPHOSPHO-4-KETO-RHAMNOSE 3,5-EPIMERASE"/>
    <property type="match status" value="1"/>
</dbReference>
<reference evidence="8" key="2">
    <citation type="submission" date="2020-09" db="EMBL/GenBank/DDBJ databases">
        <authorList>
            <person name="Sun Q."/>
            <person name="Zhou Y."/>
        </authorList>
    </citation>
    <scope>NUCLEOTIDE SEQUENCE</scope>
    <source>
        <strain evidence="8">CGMCC 1.15880</strain>
    </source>
</reference>
<sequence>MIEKTELDGVVIIEPRRFTDSRGYFCETYNINTLAEFGITTTFVQDNQSFSEETGTVRGLHFQAPPAAQAKLVRVLSGVIWDVAVDIRSGSPTFGHWVGCELSAEKGNQLLIPAGYLHGFVTRTPKCTVAYKCSAPYTPATEGAVRFDDPDLAIDWGIRPEDAVLSDKDAAAAAFADLNTPFTYEAHP</sequence>
<evidence type="ECO:0000256" key="7">
    <source>
        <dbReference type="RuleBase" id="RU364069"/>
    </source>
</evidence>
<dbReference type="AlphaFoldDB" id="A0A916R2K3"/>
<protein>
    <recommendedName>
        <fullName evidence="4 7">dTDP-4-dehydrorhamnose 3,5-epimerase</fullName>
        <ecNumber evidence="3 7">5.1.3.13</ecNumber>
    </recommendedName>
    <alternativeName>
        <fullName evidence="7">Thymidine diphospho-4-keto-rhamnose 3,5-epimerase</fullName>
    </alternativeName>
</protein>
<evidence type="ECO:0000313" key="9">
    <source>
        <dbReference type="Proteomes" id="UP000628017"/>
    </source>
</evidence>
<dbReference type="InterPro" id="IPR011051">
    <property type="entry name" value="RmlC_Cupin_sf"/>
</dbReference>
<dbReference type="GO" id="GO:0019305">
    <property type="term" value="P:dTDP-rhamnose biosynthetic process"/>
    <property type="evidence" value="ECO:0007669"/>
    <property type="project" value="UniProtKB-UniRule"/>
</dbReference>
<evidence type="ECO:0000256" key="4">
    <source>
        <dbReference type="ARBA" id="ARBA00019595"/>
    </source>
</evidence>
<comment type="catalytic activity">
    <reaction evidence="1 7">
        <text>dTDP-4-dehydro-6-deoxy-alpha-D-glucose = dTDP-4-dehydro-beta-L-rhamnose</text>
        <dbReference type="Rhea" id="RHEA:16969"/>
        <dbReference type="ChEBI" id="CHEBI:57649"/>
        <dbReference type="ChEBI" id="CHEBI:62830"/>
        <dbReference type="EC" id="5.1.3.13"/>
    </reaction>
</comment>
<dbReference type="GO" id="GO:0008830">
    <property type="term" value="F:dTDP-4-dehydrorhamnose 3,5-epimerase activity"/>
    <property type="evidence" value="ECO:0007669"/>
    <property type="project" value="UniProtKB-UniRule"/>
</dbReference>
<keyword evidence="9" id="KW-1185">Reference proteome</keyword>
<dbReference type="Proteomes" id="UP000628017">
    <property type="component" value="Unassembled WGS sequence"/>
</dbReference>
<proteinExistence type="inferred from homology"/>
<dbReference type="NCBIfam" id="TIGR01221">
    <property type="entry name" value="rmlC"/>
    <property type="match status" value="1"/>
</dbReference>
<feature type="active site" description="Proton donor" evidence="5">
    <location>
        <position position="131"/>
    </location>
</feature>
<comment type="similarity">
    <text evidence="7">Belongs to the dTDP-4-dehydrorhamnose 3,5-epimerase family.</text>
</comment>
<name>A0A916R2K3_9RHOB</name>
<organism evidence="8 9">
    <name type="scientific">Neptunicoccus cionae</name>
    <dbReference type="NCBI Taxonomy" id="2035344"/>
    <lineage>
        <taxon>Bacteria</taxon>
        <taxon>Pseudomonadati</taxon>
        <taxon>Pseudomonadota</taxon>
        <taxon>Alphaproteobacteria</taxon>
        <taxon>Rhodobacterales</taxon>
        <taxon>Paracoccaceae</taxon>
        <taxon>Neptunicoccus</taxon>
    </lineage>
</organism>
<comment type="caution">
    <text evidence="8">The sequence shown here is derived from an EMBL/GenBank/DDBJ whole genome shotgun (WGS) entry which is preliminary data.</text>
</comment>
<evidence type="ECO:0000313" key="8">
    <source>
        <dbReference type="EMBL" id="GGA29707.1"/>
    </source>
</evidence>
<dbReference type="SUPFAM" id="SSF51182">
    <property type="entry name" value="RmlC-like cupins"/>
    <property type="match status" value="1"/>
</dbReference>
<comment type="subunit">
    <text evidence="7">Homodimer.</text>
</comment>
<dbReference type="RefSeq" id="WP_188678095.1">
    <property type="nucleotide sequence ID" value="NZ_BMKA01000006.1"/>
</dbReference>
<evidence type="ECO:0000256" key="3">
    <source>
        <dbReference type="ARBA" id="ARBA00012098"/>
    </source>
</evidence>
<dbReference type="GO" id="GO:0005829">
    <property type="term" value="C:cytosol"/>
    <property type="evidence" value="ECO:0007669"/>
    <property type="project" value="TreeGrafter"/>
</dbReference>
<reference evidence="8" key="1">
    <citation type="journal article" date="2014" name="Int. J. Syst. Evol. Microbiol.">
        <title>Complete genome sequence of Corynebacterium casei LMG S-19264T (=DSM 44701T), isolated from a smear-ripened cheese.</title>
        <authorList>
            <consortium name="US DOE Joint Genome Institute (JGI-PGF)"/>
            <person name="Walter F."/>
            <person name="Albersmeier A."/>
            <person name="Kalinowski J."/>
            <person name="Ruckert C."/>
        </authorList>
    </citation>
    <scope>NUCLEOTIDE SEQUENCE</scope>
    <source>
        <strain evidence="8">CGMCC 1.15880</strain>
    </source>
</reference>
<comment type="pathway">
    <text evidence="7">Carbohydrate biosynthesis; dTDP-L-rhamnose biosynthesis.</text>
</comment>
<keyword evidence="7" id="KW-0413">Isomerase</keyword>
<evidence type="ECO:0000256" key="2">
    <source>
        <dbReference type="ARBA" id="ARBA00001997"/>
    </source>
</evidence>
<feature type="active site" description="Proton acceptor" evidence="5">
    <location>
        <position position="61"/>
    </location>
</feature>
<dbReference type="Pfam" id="PF00908">
    <property type="entry name" value="dTDP_sugar_isom"/>
    <property type="match status" value="1"/>
</dbReference>
<evidence type="ECO:0000256" key="6">
    <source>
        <dbReference type="PIRSR" id="PIRSR600888-3"/>
    </source>
</evidence>
<dbReference type="EMBL" id="BMKA01000006">
    <property type="protein sequence ID" value="GGA29707.1"/>
    <property type="molecule type" value="Genomic_DNA"/>
</dbReference>
<dbReference type="PANTHER" id="PTHR21047">
    <property type="entry name" value="DTDP-6-DEOXY-D-GLUCOSE-3,5 EPIMERASE"/>
    <property type="match status" value="1"/>
</dbReference>
<dbReference type="InterPro" id="IPR000888">
    <property type="entry name" value="RmlC-like"/>
</dbReference>
<comment type="function">
    <text evidence="2 7">Catalyzes the epimerization of the C3' and C5'positions of dTDP-6-deoxy-D-xylo-4-hexulose, forming dTDP-6-deoxy-L-lyxo-4-hexulose.</text>
</comment>
<feature type="site" description="Participates in a stacking interaction with the thymidine ring of dTDP-4-oxo-6-deoxyglucose" evidence="6">
    <location>
        <position position="137"/>
    </location>
</feature>
<dbReference type="GO" id="GO:0000271">
    <property type="term" value="P:polysaccharide biosynthetic process"/>
    <property type="evidence" value="ECO:0007669"/>
    <property type="project" value="TreeGrafter"/>
</dbReference>
<evidence type="ECO:0000256" key="5">
    <source>
        <dbReference type="PIRSR" id="PIRSR600888-1"/>
    </source>
</evidence>
<gene>
    <name evidence="8" type="primary">rfbC</name>
    <name evidence="8" type="ORF">GCM10011498_33640</name>
</gene>